<keyword evidence="5" id="KW-1185">Reference proteome</keyword>
<dbReference type="CDD" id="cd00882">
    <property type="entry name" value="Ras_like_GTPase"/>
    <property type="match status" value="1"/>
</dbReference>
<keyword evidence="1" id="KW-0175">Coiled coil</keyword>
<feature type="signal peptide" evidence="2">
    <location>
        <begin position="1"/>
        <end position="21"/>
    </location>
</feature>
<proteinExistence type="predicted"/>
<dbReference type="Pfam" id="PF01926">
    <property type="entry name" value="MMR_HSR1"/>
    <property type="match status" value="1"/>
</dbReference>
<keyword evidence="2" id="KW-0732">Signal</keyword>
<name>A0A9P6A2R0_PLEER</name>
<feature type="coiled-coil region" evidence="1">
    <location>
        <begin position="249"/>
        <end position="306"/>
    </location>
</feature>
<organism evidence="4 5">
    <name type="scientific">Pleurotus eryngii</name>
    <name type="common">Boletus of the steppes</name>
    <dbReference type="NCBI Taxonomy" id="5323"/>
    <lineage>
        <taxon>Eukaryota</taxon>
        <taxon>Fungi</taxon>
        <taxon>Dikarya</taxon>
        <taxon>Basidiomycota</taxon>
        <taxon>Agaricomycotina</taxon>
        <taxon>Agaricomycetes</taxon>
        <taxon>Agaricomycetidae</taxon>
        <taxon>Agaricales</taxon>
        <taxon>Pleurotineae</taxon>
        <taxon>Pleurotaceae</taxon>
        <taxon>Pleurotus</taxon>
    </lineage>
</organism>
<dbReference type="SUPFAM" id="SSF52540">
    <property type="entry name" value="P-loop containing nucleoside triphosphate hydrolases"/>
    <property type="match status" value="1"/>
</dbReference>
<feature type="domain" description="G" evidence="3">
    <location>
        <begin position="45"/>
        <end position="122"/>
    </location>
</feature>
<evidence type="ECO:0000313" key="4">
    <source>
        <dbReference type="EMBL" id="KAF9498950.1"/>
    </source>
</evidence>
<dbReference type="InterPro" id="IPR027417">
    <property type="entry name" value="P-loop_NTPase"/>
</dbReference>
<accession>A0A9P6A2R0</accession>
<gene>
    <name evidence="4" type="ORF">BDN71DRAFT_257740</name>
</gene>
<sequence length="347" mass="39180">MKLFYVFTFLALYTRMQSARASDTGTQAILIAGPNANDSDIESLIAVMGATGSGKTTFINMASGSNLRVGSGLMSCTSDVQTSQPFRLGDRTVRLIDTPGFDDTTRSDTDVLSMISAYLSTAYMDGVRLSGVVYVHRISDFRMGGTSTRNFRMFRKLCGDDSLRNVVLVTNMWGQVPVDVGEAREKELKEEDVFFKPVLDEGAQIKRHNNTLTSAHEILRSVAFKDPVPLRIQKELVDENRDITETDAGEELGRELREQARKFKEQQERLRVEMEEALKDNDERARVELEKATTKLKQDINRLTSDSERMASSFADAQRRMQQELDRARSRRRGFFARVGRALDSLF</sequence>
<dbReference type="Gene3D" id="3.40.50.300">
    <property type="entry name" value="P-loop containing nucleotide triphosphate hydrolases"/>
    <property type="match status" value="1"/>
</dbReference>
<dbReference type="EMBL" id="MU154534">
    <property type="protein sequence ID" value="KAF9498950.1"/>
    <property type="molecule type" value="Genomic_DNA"/>
</dbReference>
<dbReference type="InterPro" id="IPR006073">
    <property type="entry name" value="GTP-bd"/>
</dbReference>
<dbReference type="Proteomes" id="UP000807025">
    <property type="component" value="Unassembled WGS sequence"/>
</dbReference>
<evidence type="ECO:0000313" key="5">
    <source>
        <dbReference type="Proteomes" id="UP000807025"/>
    </source>
</evidence>
<evidence type="ECO:0000256" key="1">
    <source>
        <dbReference type="SAM" id="Coils"/>
    </source>
</evidence>
<comment type="caution">
    <text evidence="4">The sequence shown here is derived from an EMBL/GenBank/DDBJ whole genome shotgun (WGS) entry which is preliminary data.</text>
</comment>
<feature type="chain" id="PRO_5040317443" description="G domain-containing protein" evidence="2">
    <location>
        <begin position="22"/>
        <end position="347"/>
    </location>
</feature>
<evidence type="ECO:0000256" key="2">
    <source>
        <dbReference type="SAM" id="SignalP"/>
    </source>
</evidence>
<dbReference type="OrthoDB" id="8954335at2759"/>
<reference evidence="4" key="1">
    <citation type="submission" date="2020-11" db="EMBL/GenBank/DDBJ databases">
        <authorList>
            <consortium name="DOE Joint Genome Institute"/>
            <person name="Ahrendt S."/>
            <person name="Riley R."/>
            <person name="Andreopoulos W."/>
            <person name="Labutti K."/>
            <person name="Pangilinan J."/>
            <person name="Ruiz-Duenas F.J."/>
            <person name="Barrasa J.M."/>
            <person name="Sanchez-Garcia M."/>
            <person name="Camarero S."/>
            <person name="Miyauchi S."/>
            <person name="Serrano A."/>
            <person name="Linde D."/>
            <person name="Babiker R."/>
            <person name="Drula E."/>
            <person name="Ayuso-Fernandez I."/>
            <person name="Pacheco R."/>
            <person name="Padilla G."/>
            <person name="Ferreira P."/>
            <person name="Barriuso J."/>
            <person name="Kellner H."/>
            <person name="Castanera R."/>
            <person name="Alfaro M."/>
            <person name="Ramirez L."/>
            <person name="Pisabarro A.G."/>
            <person name="Kuo A."/>
            <person name="Tritt A."/>
            <person name="Lipzen A."/>
            <person name="He G."/>
            <person name="Yan M."/>
            <person name="Ng V."/>
            <person name="Cullen D."/>
            <person name="Martin F."/>
            <person name="Rosso M.-N."/>
            <person name="Henrissat B."/>
            <person name="Hibbett D."/>
            <person name="Martinez A.T."/>
            <person name="Grigoriev I.V."/>
        </authorList>
    </citation>
    <scope>NUCLEOTIDE SEQUENCE</scope>
    <source>
        <strain evidence="4">ATCC 90797</strain>
    </source>
</reference>
<evidence type="ECO:0000259" key="3">
    <source>
        <dbReference type="Pfam" id="PF01926"/>
    </source>
</evidence>
<protein>
    <recommendedName>
        <fullName evidence="3">G domain-containing protein</fullName>
    </recommendedName>
</protein>
<dbReference type="GO" id="GO:0005525">
    <property type="term" value="F:GTP binding"/>
    <property type="evidence" value="ECO:0007669"/>
    <property type="project" value="InterPro"/>
</dbReference>
<dbReference type="AlphaFoldDB" id="A0A9P6A2R0"/>